<dbReference type="SUPFAM" id="SSF57850">
    <property type="entry name" value="RING/U-box"/>
    <property type="match status" value="1"/>
</dbReference>
<keyword evidence="6" id="KW-0863">Zinc-finger</keyword>
<sequence length="826" mass="94857">MPIRARALSAILPQNVPGWSPEVVAEPRLSPWGYVNVIRQCGDNLRRDSKSATRIKCRMLAGGYESELSKCRNEQDERDAISLKMPSLKAARWGYGVPGLEGIMLSLSTGTFRTQPIPNVQVGESSRSAKQQKPFSQLSLSSSSLETVTGNGRDHGLPSSQQPGPSKGSHQENWPLRESAEAFLSEIKNTDWRRFEPPPELTFRQTDIEVEVRPIFQISVDRIKARYREGKRAAASPPTTTPNAVEEASVSNPHGQVSMSDAVEQPDRYLNPNGPRYRGGSSSSGTSQDSGYGSMSSPLSSENESSKMFKISSFFKRKGKEVIRDTLNKSSPDFTTPPARQAPPTPNLEQEASTPPSLERECVSCLDDFDHRDMIKLVCHNYCKLCFSRLIATAMDSETHWPAKCCLNTIPSDIILPQLDSKSRKKYEKREEEWSIPVGDRIYCSAPSCSTFIPPKQIRAALHSVKCPTCSKDTCTICRGPYHDGSDCPRDPAVVATQNLAELEGWRRCYNCNSFVEHNQGCRHMTCRCKAQFCYICGLKWRTCSCTEAQLVTRLAQVNTRRLERQVEEQRRLQEEEEVRRAVQEIEEMERREAERLAREAEAERRAAETLRRRREENRIAAISRKYRNYTNQLAALHDTQRIFIAERHEHEVEILQKEMEDTKATLQLRQSTELQLLGVESQTALSDMVYLFDKEYKEKRAEERRIEEEYLNQLRQYWDGNPEGDLKVYKAINELRRDLDRQFKEWDLVRQRQLDMLATREARKVKDIRARQANELIELQERNKVSEHDWRVKRWAEQMWMDGVARERWNMLLTMEQAAYALGTS</sequence>
<feature type="compositionally biased region" description="Polar residues" evidence="10">
    <location>
        <begin position="121"/>
        <end position="135"/>
    </location>
</feature>
<evidence type="ECO:0000256" key="7">
    <source>
        <dbReference type="ARBA" id="ARBA00022786"/>
    </source>
</evidence>
<feature type="compositionally biased region" description="Low complexity" evidence="10">
    <location>
        <begin position="136"/>
        <end position="145"/>
    </location>
</feature>
<keyword evidence="4" id="KW-0479">Metal-binding</keyword>
<proteinExistence type="predicted"/>
<dbReference type="GO" id="GO:0008270">
    <property type="term" value="F:zinc ion binding"/>
    <property type="evidence" value="ECO:0007669"/>
    <property type="project" value="UniProtKB-KW"/>
</dbReference>
<evidence type="ECO:0000256" key="4">
    <source>
        <dbReference type="ARBA" id="ARBA00022723"/>
    </source>
</evidence>
<evidence type="ECO:0000256" key="1">
    <source>
        <dbReference type="ARBA" id="ARBA00001798"/>
    </source>
</evidence>
<feature type="region of interest" description="Disordered" evidence="10">
    <location>
        <begin position="327"/>
        <end position="355"/>
    </location>
</feature>
<feature type="non-terminal residue" evidence="12">
    <location>
        <position position="826"/>
    </location>
</feature>
<protein>
    <recommendedName>
        <fullName evidence="2">RBR-type E3 ubiquitin transferase</fullName>
        <ecNumber evidence="2">2.3.2.31</ecNumber>
    </recommendedName>
</protein>
<evidence type="ECO:0000256" key="6">
    <source>
        <dbReference type="ARBA" id="ARBA00022771"/>
    </source>
</evidence>
<evidence type="ECO:0000313" key="13">
    <source>
        <dbReference type="Proteomes" id="UP000258309"/>
    </source>
</evidence>
<dbReference type="InterPro" id="IPR002867">
    <property type="entry name" value="IBR_dom"/>
</dbReference>
<dbReference type="Proteomes" id="UP000258309">
    <property type="component" value="Unassembled WGS sequence"/>
</dbReference>
<dbReference type="STRING" id="5539.A0A3E2H7Q3"/>
<keyword evidence="3" id="KW-0808">Transferase</keyword>
<feature type="region of interest" description="Disordered" evidence="10">
    <location>
        <begin position="229"/>
        <end position="304"/>
    </location>
</feature>
<feature type="compositionally biased region" description="Low complexity" evidence="10">
    <location>
        <begin position="233"/>
        <end position="242"/>
    </location>
</feature>
<dbReference type="PANTHER" id="PTHR11685">
    <property type="entry name" value="RBR FAMILY RING FINGER AND IBR DOMAIN-CONTAINING"/>
    <property type="match status" value="1"/>
</dbReference>
<evidence type="ECO:0000259" key="11">
    <source>
        <dbReference type="PROSITE" id="PS51873"/>
    </source>
</evidence>
<keyword evidence="9" id="KW-0175">Coiled coil</keyword>
<dbReference type="EC" id="2.3.2.31" evidence="2"/>
<evidence type="ECO:0000256" key="10">
    <source>
        <dbReference type="SAM" id="MobiDB-lite"/>
    </source>
</evidence>
<keyword evidence="8" id="KW-0862">Zinc</keyword>
<feature type="compositionally biased region" description="Low complexity" evidence="10">
    <location>
        <begin position="279"/>
        <end position="304"/>
    </location>
</feature>
<dbReference type="Pfam" id="PF01485">
    <property type="entry name" value="IBR"/>
    <property type="match status" value="2"/>
</dbReference>
<feature type="compositionally biased region" description="Polar residues" evidence="10">
    <location>
        <begin position="249"/>
        <end position="259"/>
    </location>
</feature>
<keyword evidence="7" id="KW-0833">Ubl conjugation pathway</keyword>
<dbReference type="Gene3D" id="1.20.120.1750">
    <property type="match status" value="1"/>
</dbReference>
<dbReference type="PROSITE" id="PS51873">
    <property type="entry name" value="TRIAD"/>
    <property type="match status" value="1"/>
</dbReference>
<comment type="caution">
    <text evidence="12">The sequence shown here is derived from an EMBL/GenBank/DDBJ whole genome shotgun (WGS) entry which is preliminary data.</text>
</comment>
<feature type="coiled-coil region" evidence="9">
    <location>
        <begin position="560"/>
        <end position="666"/>
    </location>
</feature>
<accession>A0A3E2H7Q3</accession>
<dbReference type="CDD" id="cd20335">
    <property type="entry name" value="BRcat_RBR"/>
    <property type="match status" value="1"/>
</dbReference>
<feature type="non-terminal residue" evidence="12">
    <location>
        <position position="1"/>
    </location>
</feature>
<dbReference type="EMBL" id="NCSJ02000136">
    <property type="protein sequence ID" value="RFU29222.1"/>
    <property type="molecule type" value="Genomic_DNA"/>
</dbReference>
<dbReference type="InterPro" id="IPR031127">
    <property type="entry name" value="E3_UB_ligase_RBR"/>
</dbReference>
<dbReference type="OrthoDB" id="9977870at2759"/>
<feature type="region of interest" description="Disordered" evidence="10">
    <location>
        <begin position="121"/>
        <end position="172"/>
    </location>
</feature>
<evidence type="ECO:0000256" key="2">
    <source>
        <dbReference type="ARBA" id="ARBA00012251"/>
    </source>
</evidence>
<gene>
    <name evidence="12" type="ORF">B7463_g7132</name>
</gene>
<dbReference type="CDD" id="cd22584">
    <property type="entry name" value="Rcat_RBR_unk"/>
    <property type="match status" value="1"/>
</dbReference>
<keyword evidence="13" id="KW-1185">Reference proteome</keyword>
<dbReference type="OMA" id="FIAERHE"/>
<feature type="domain" description="RING-type" evidence="11">
    <location>
        <begin position="358"/>
        <end position="563"/>
    </location>
</feature>
<reference evidence="12 13" key="1">
    <citation type="submission" date="2018-05" db="EMBL/GenBank/DDBJ databases">
        <title>Draft genome sequence of Scytalidium lignicola DSM 105466, a ubiquitous saprotrophic fungus.</title>
        <authorList>
            <person name="Buettner E."/>
            <person name="Gebauer A.M."/>
            <person name="Hofrichter M."/>
            <person name="Liers C."/>
            <person name="Kellner H."/>
        </authorList>
    </citation>
    <scope>NUCLEOTIDE SEQUENCE [LARGE SCALE GENOMIC DNA]</scope>
    <source>
        <strain evidence="12 13">DSM 105466</strain>
    </source>
</reference>
<dbReference type="InterPro" id="IPR044066">
    <property type="entry name" value="TRIAD_supradom"/>
</dbReference>
<evidence type="ECO:0000313" key="12">
    <source>
        <dbReference type="EMBL" id="RFU29222.1"/>
    </source>
</evidence>
<keyword evidence="5" id="KW-0677">Repeat</keyword>
<dbReference type="SMART" id="SM00647">
    <property type="entry name" value="IBR"/>
    <property type="match status" value="1"/>
</dbReference>
<evidence type="ECO:0000256" key="9">
    <source>
        <dbReference type="SAM" id="Coils"/>
    </source>
</evidence>
<dbReference type="AlphaFoldDB" id="A0A3E2H7Q3"/>
<dbReference type="GO" id="GO:0061630">
    <property type="term" value="F:ubiquitin protein ligase activity"/>
    <property type="evidence" value="ECO:0007669"/>
    <property type="project" value="UniProtKB-EC"/>
</dbReference>
<organism evidence="12 13">
    <name type="scientific">Scytalidium lignicola</name>
    <name type="common">Hyphomycete</name>
    <dbReference type="NCBI Taxonomy" id="5539"/>
    <lineage>
        <taxon>Eukaryota</taxon>
        <taxon>Fungi</taxon>
        <taxon>Dikarya</taxon>
        <taxon>Ascomycota</taxon>
        <taxon>Pezizomycotina</taxon>
        <taxon>Leotiomycetes</taxon>
        <taxon>Leotiomycetes incertae sedis</taxon>
        <taxon>Scytalidium</taxon>
    </lineage>
</organism>
<name>A0A3E2H7Q3_SCYLI</name>
<dbReference type="GO" id="GO:0016567">
    <property type="term" value="P:protein ubiquitination"/>
    <property type="evidence" value="ECO:0007669"/>
    <property type="project" value="InterPro"/>
</dbReference>
<evidence type="ECO:0000256" key="3">
    <source>
        <dbReference type="ARBA" id="ARBA00022679"/>
    </source>
</evidence>
<evidence type="ECO:0000256" key="8">
    <source>
        <dbReference type="ARBA" id="ARBA00022833"/>
    </source>
</evidence>
<evidence type="ECO:0000256" key="5">
    <source>
        <dbReference type="ARBA" id="ARBA00022737"/>
    </source>
</evidence>
<feature type="compositionally biased region" description="Low complexity" evidence="10">
    <location>
        <begin position="157"/>
        <end position="168"/>
    </location>
</feature>
<comment type="catalytic activity">
    <reaction evidence="1">
        <text>[E2 ubiquitin-conjugating enzyme]-S-ubiquitinyl-L-cysteine + [acceptor protein]-L-lysine = [E2 ubiquitin-conjugating enzyme]-L-cysteine + [acceptor protein]-N(6)-ubiquitinyl-L-lysine.</text>
        <dbReference type="EC" id="2.3.2.31"/>
    </reaction>
</comment>